<sequence>MRASEKFEGVMHNRCQFLRFLKNFYMVCGENFYTINDYDYYI</sequence>
<proteinExistence type="predicted"/>
<reference evidence="1" key="1">
    <citation type="submission" date="2015-05" db="EMBL/GenBank/DDBJ databases">
        <authorList>
            <person name="Rattei Thomas"/>
        </authorList>
    </citation>
    <scope>NUCLEOTIDE SEQUENCE</scope>
    <source>
        <strain evidence="1">DC9</strain>
    </source>
</reference>
<accession>A0A0F7WQ18</accession>
<protein>
    <submittedName>
        <fullName evidence="1">Uncharacterized protein</fullName>
    </submittedName>
</protein>
<name>A0A0F7WQ18_CHLPN</name>
<evidence type="ECO:0000313" key="1">
    <source>
        <dbReference type="EMBL" id="CRI42300.1"/>
    </source>
</evidence>
<dbReference type="EMBL" id="LN847031">
    <property type="protein sequence ID" value="CRI42300.1"/>
    <property type="molecule type" value="Genomic_DNA"/>
</dbReference>
<organism evidence="1">
    <name type="scientific">Chlamydia pneumoniae</name>
    <name type="common">Chlamydophila pneumoniae</name>
    <dbReference type="NCBI Taxonomy" id="83558"/>
    <lineage>
        <taxon>Bacteria</taxon>
        <taxon>Pseudomonadati</taxon>
        <taxon>Chlamydiota</taxon>
        <taxon>Chlamydiia</taxon>
        <taxon>Chlamydiales</taxon>
        <taxon>Chlamydiaceae</taxon>
        <taxon>Chlamydia/Chlamydophila group</taxon>
        <taxon>Chlamydia</taxon>
    </lineage>
</organism>
<gene>
    <name evidence="1" type="ORF">BN1224_DC9_AX_00040</name>
</gene>
<dbReference type="AlphaFoldDB" id="A0A0F7WQ18"/>